<gene>
    <name evidence="1" type="ORF">Tci_841154</name>
</gene>
<dbReference type="EMBL" id="BKCJ011023552">
    <property type="protein sequence ID" value="GFC69184.1"/>
    <property type="molecule type" value="Genomic_DNA"/>
</dbReference>
<protein>
    <submittedName>
        <fullName evidence="1">Uncharacterized protein</fullName>
    </submittedName>
</protein>
<dbReference type="AlphaFoldDB" id="A0A699QRT1"/>
<comment type="caution">
    <text evidence="1">The sequence shown here is derived from an EMBL/GenBank/DDBJ whole genome shotgun (WGS) entry which is preliminary data.</text>
</comment>
<accession>A0A699QRT1</accession>
<organism evidence="1">
    <name type="scientific">Tanacetum cinerariifolium</name>
    <name type="common">Dalmatian daisy</name>
    <name type="synonym">Chrysanthemum cinerariifolium</name>
    <dbReference type="NCBI Taxonomy" id="118510"/>
    <lineage>
        <taxon>Eukaryota</taxon>
        <taxon>Viridiplantae</taxon>
        <taxon>Streptophyta</taxon>
        <taxon>Embryophyta</taxon>
        <taxon>Tracheophyta</taxon>
        <taxon>Spermatophyta</taxon>
        <taxon>Magnoliopsida</taxon>
        <taxon>eudicotyledons</taxon>
        <taxon>Gunneridae</taxon>
        <taxon>Pentapetalae</taxon>
        <taxon>asterids</taxon>
        <taxon>campanulids</taxon>
        <taxon>Asterales</taxon>
        <taxon>Asteraceae</taxon>
        <taxon>Asteroideae</taxon>
        <taxon>Anthemideae</taxon>
        <taxon>Anthemidinae</taxon>
        <taxon>Tanacetum</taxon>
    </lineage>
</organism>
<proteinExistence type="predicted"/>
<feature type="non-terminal residue" evidence="1">
    <location>
        <position position="148"/>
    </location>
</feature>
<feature type="non-terminal residue" evidence="1">
    <location>
        <position position="1"/>
    </location>
</feature>
<sequence length="148" mass="17152">RIEDIETAHRQLEAGQLIASGERAGLSDRTWSLERENLKVRALFSIDRDWVDSLRRHMVLSQEEFRQVRKDRDDTRRRLRRLESSINMTITHFGMTPEAIEELVNQCVEEALAAYEATRAANALEAVTKAKMAVMAIMEMREMEMAET</sequence>
<evidence type="ECO:0000313" key="1">
    <source>
        <dbReference type="EMBL" id="GFC69184.1"/>
    </source>
</evidence>
<reference evidence="1" key="1">
    <citation type="journal article" date="2019" name="Sci. Rep.">
        <title>Draft genome of Tanacetum cinerariifolium, the natural source of mosquito coil.</title>
        <authorList>
            <person name="Yamashiro T."/>
            <person name="Shiraishi A."/>
            <person name="Satake H."/>
            <person name="Nakayama K."/>
        </authorList>
    </citation>
    <scope>NUCLEOTIDE SEQUENCE</scope>
</reference>
<name>A0A699QRT1_TANCI</name>